<keyword evidence="1" id="KW-1133">Transmembrane helix</keyword>
<evidence type="ECO:0000313" key="2">
    <source>
        <dbReference type="EMBL" id="QWM89707.1"/>
    </source>
</evidence>
<evidence type="ECO:0000256" key="1">
    <source>
        <dbReference type="SAM" id="Phobius"/>
    </source>
</evidence>
<protein>
    <recommendedName>
        <fullName evidence="4">Phage protein</fullName>
    </recommendedName>
</protein>
<keyword evidence="1" id="KW-0472">Membrane</keyword>
<name>A0AAE7S079_9CAUD</name>
<keyword evidence="3" id="KW-1185">Reference proteome</keyword>
<feature type="transmembrane region" description="Helical" evidence="1">
    <location>
        <begin position="6"/>
        <end position="25"/>
    </location>
</feature>
<evidence type="ECO:0008006" key="4">
    <source>
        <dbReference type="Google" id="ProtNLM"/>
    </source>
</evidence>
<keyword evidence="1" id="KW-0812">Transmembrane</keyword>
<dbReference type="Proteomes" id="UP000827427">
    <property type="component" value="Segment"/>
</dbReference>
<evidence type="ECO:0000313" key="3">
    <source>
        <dbReference type="Proteomes" id="UP000827427"/>
    </source>
</evidence>
<sequence>MIEDAIGYILGVCVGCILFLIYEVFNLYKKIERINIDINKLQNKDIEFHRNIEFIINDSEYNKEVLEHFIDKLNELNDSIKAKVDD</sequence>
<organism evidence="2 3">
    <name type="scientific">uncultured phage cr99_1</name>
    <dbReference type="NCBI Taxonomy" id="2986399"/>
    <lineage>
        <taxon>Viruses</taxon>
        <taxon>Duplodnaviria</taxon>
        <taxon>Heunggongvirae</taxon>
        <taxon>Uroviricota</taxon>
        <taxon>Caudoviricetes</taxon>
        <taxon>Crassvirales</taxon>
        <taxon>Intestiviridae</taxon>
        <taxon>Crudevirinae</taxon>
        <taxon>Carjivirus</taxon>
        <taxon>Carjivirus hominis</taxon>
    </lineage>
</organism>
<proteinExistence type="predicted"/>
<dbReference type="GeneID" id="75691143"/>
<gene>
    <name evidence="2" type="primary">gp_16477</name>
</gene>
<dbReference type="RefSeq" id="YP_010359279.1">
    <property type="nucleotide sequence ID" value="NC_062771.1"/>
</dbReference>
<dbReference type="EMBL" id="MZ130481">
    <property type="protein sequence ID" value="QWM89707.1"/>
    <property type="molecule type" value="Genomic_DNA"/>
</dbReference>
<accession>A0AAE7S079</accession>
<reference evidence="2 3" key="1">
    <citation type="submission" date="2021-04" db="EMBL/GenBank/DDBJ databases">
        <authorList>
            <person name="Shkoporov A.N."/>
            <person name="Stockdale S.R."/>
            <person name="Guerin E."/>
            <person name="Ross R.P."/>
            <person name="Hill C."/>
        </authorList>
    </citation>
    <scope>NUCLEOTIDE SEQUENCE [LARGE SCALE GENOMIC DNA]</scope>
    <source>
        <strain evidence="3">cr99_1</strain>
    </source>
</reference>
<dbReference type="KEGG" id="vg:75691143"/>